<name>A0AAJ5X826_9SPHN</name>
<dbReference type="KEGG" id="acob:P0Y56_14810"/>
<dbReference type="PIRSF" id="PIRSF016578">
    <property type="entry name" value="HsaA"/>
    <property type="match status" value="1"/>
</dbReference>
<dbReference type="SUPFAM" id="SSF47203">
    <property type="entry name" value="Acyl-CoA dehydrogenase C-terminal domain-like"/>
    <property type="match status" value="1"/>
</dbReference>
<dbReference type="InterPro" id="IPR046373">
    <property type="entry name" value="Acyl-CoA_Oxase/DH_mid-dom_sf"/>
</dbReference>
<evidence type="ECO:0000259" key="7">
    <source>
        <dbReference type="Pfam" id="PF02770"/>
    </source>
</evidence>
<feature type="domain" description="Acyl-CoA dehydrogenase/oxidase N-terminal" evidence="8">
    <location>
        <begin position="7"/>
        <end position="118"/>
    </location>
</feature>
<evidence type="ECO:0000256" key="4">
    <source>
        <dbReference type="ARBA" id="ARBA00022827"/>
    </source>
</evidence>
<proteinExistence type="inferred from homology"/>
<protein>
    <submittedName>
        <fullName evidence="9">Acyl-CoA/acyl-ACP dehydrogenase</fullName>
    </submittedName>
</protein>
<dbReference type="Proteomes" id="UP001218362">
    <property type="component" value="Chromosome"/>
</dbReference>
<dbReference type="GO" id="GO:0003995">
    <property type="term" value="F:acyl-CoA dehydrogenase activity"/>
    <property type="evidence" value="ECO:0007669"/>
    <property type="project" value="TreeGrafter"/>
</dbReference>
<evidence type="ECO:0000259" key="6">
    <source>
        <dbReference type="Pfam" id="PF00441"/>
    </source>
</evidence>
<evidence type="ECO:0000256" key="1">
    <source>
        <dbReference type="ARBA" id="ARBA00001974"/>
    </source>
</evidence>
<dbReference type="CDD" id="cd00567">
    <property type="entry name" value="ACAD"/>
    <property type="match status" value="1"/>
</dbReference>
<keyword evidence="4 5" id="KW-0274">FAD</keyword>
<feature type="domain" description="Acyl-CoA dehydrogenase/oxidase C-terminal" evidence="6">
    <location>
        <begin position="233"/>
        <end position="381"/>
    </location>
</feature>
<evidence type="ECO:0000313" key="10">
    <source>
        <dbReference type="Proteomes" id="UP001218362"/>
    </source>
</evidence>
<dbReference type="Pfam" id="PF00441">
    <property type="entry name" value="Acyl-CoA_dh_1"/>
    <property type="match status" value="1"/>
</dbReference>
<dbReference type="EMBL" id="CP119316">
    <property type="protein sequence ID" value="WEK46266.1"/>
    <property type="molecule type" value="Genomic_DNA"/>
</dbReference>
<dbReference type="Gene3D" id="1.10.540.10">
    <property type="entry name" value="Acyl-CoA dehydrogenase/oxidase, N-terminal domain"/>
    <property type="match status" value="1"/>
</dbReference>
<feature type="domain" description="Acyl-CoA oxidase/dehydrogenase middle" evidence="7">
    <location>
        <begin position="123"/>
        <end position="220"/>
    </location>
</feature>
<dbReference type="InterPro" id="IPR037069">
    <property type="entry name" value="AcylCoA_DH/ox_N_sf"/>
</dbReference>
<gene>
    <name evidence="9" type="ORF">P0Y56_14810</name>
</gene>
<comment type="similarity">
    <text evidence="2 5">Belongs to the acyl-CoA dehydrogenase family.</text>
</comment>
<comment type="cofactor">
    <cofactor evidence="1 5">
        <name>FAD</name>
        <dbReference type="ChEBI" id="CHEBI:57692"/>
    </cofactor>
</comment>
<dbReference type="SUPFAM" id="SSF56645">
    <property type="entry name" value="Acyl-CoA dehydrogenase NM domain-like"/>
    <property type="match status" value="1"/>
</dbReference>
<evidence type="ECO:0000256" key="5">
    <source>
        <dbReference type="RuleBase" id="RU362125"/>
    </source>
</evidence>
<dbReference type="InterPro" id="IPR009100">
    <property type="entry name" value="AcylCoA_DH/oxidase_NM_dom_sf"/>
</dbReference>
<keyword evidence="5" id="KW-0560">Oxidoreductase</keyword>
<evidence type="ECO:0000313" key="9">
    <source>
        <dbReference type="EMBL" id="WEK46266.1"/>
    </source>
</evidence>
<dbReference type="InterPro" id="IPR006091">
    <property type="entry name" value="Acyl-CoA_Oxase/DH_mid-dom"/>
</dbReference>
<dbReference type="Pfam" id="PF02770">
    <property type="entry name" value="Acyl-CoA_dh_M"/>
    <property type="match status" value="1"/>
</dbReference>
<dbReference type="Gene3D" id="1.20.140.10">
    <property type="entry name" value="Butyryl-CoA Dehydrogenase, subunit A, domain 3"/>
    <property type="match status" value="1"/>
</dbReference>
<reference evidence="9" key="1">
    <citation type="submission" date="2023-03" db="EMBL/GenBank/DDBJ databases">
        <title>Andean soil-derived lignocellulolytic bacterial consortium as a source of novel taxa and putative plastic-active enzymes.</title>
        <authorList>
            <person name="Diaz-Garcia L."/>
            <person name="Chuvochina M."/>
            <person name="Feuerriegel G."/>
            <person name="Bunk B."/>
            <person name="Sproer C."/>
            <person name="Streit W.R."/>
            <person name="Rodriguez L.M."/>
            <person name="Overmann J."/>
            <person name="Jimenez D.J."/>
        </authorList>
    </citation>
    <scope>NUCLEOTIDE SEQUENCE</scope>
    <source>
        <strain evidence="9">MAG 26</strain>
    </source>
</reference>
<dbReference type="GO" id="GO:0050660">
    <property type="term" value="F:flavin adenine dinucleotide binding"/>
    <property type="evidence" value="ECO:0007669"/>
    <property type="project" value="InterPro"/>
</dbReference>
<dbReference type="FunFam" id="1.20.140.10:FF:000012">
    <property type="entry name" value="Acyl-CoA dehydrogenase fadE12"/>
    <property type="match status" value="1"/>
</dbReference>
<sequence>MDFGLSADQLALIEAVERTCAPFDDEYWSRCEEEHRFPHEFYAAFADGGWIGIAMPEEFGGAGLGITEAALLMLTVSRMGGAMAAASSIHINIFGPHPIVVHGTQEQKERWLPPIIQGREKTCFGITEPDAGLDTGRIKTKAERTSDGYVINGQKIWTSTAQVADNILILARTTPREECEKSIDGLSLFYTKLDRERIEVRRIEKMGRAAVDSNQIFIDNLHVDRDALIGEEGKGFRALLHGLNPERIINAVESIGIGRDALARATQYAKDRIVFDRPIGQNQSVAHPLARSWVELEAAYLMAMRAATLYDRGESCGLEANAAKLLGSEAGFNAAHQSFMTLGGMGYAKEYQIERLLREVIIARTAPVSTNMVLNFISERALGLPRSY</sequence>
<evidence type="ECO:0000256" key="3">
    <source>
        <dbReference type="ARBA" id="ARBA00022630"/>
    </source>
</evidence>
<dbReference type="PANTHER" id="PTHR43884">
    <property type="entry name" value="ACYL-COA DEHYDROGENASE"/>
    <property type="match status" value="1"/>
</dbReference>
<dbReference type="AlphaFoldDB" id="A0AAJ5X826"/>
<dbReference type="InterPro" id="IPR013786">
    <property type="entry name" value="AcylCoA_DH/ox_N"/>
</dbReference>
<dbReference type="Gene3D" id="2.40.110.10">
    <property type="entry name" value="Butyryl-CoA Dehydrogenase, subunit A, domain 2"/>
    <property type="match status" value="1"/>
</dbReference>
<organism evidence="9 10">
    <name type="scientific">Candidatus Andeanibacterium colombiense</name>
    <dbReference type="NCBI Taxonomy" id="3121345"/>
    <lineage>
        <taxon>Bacteria</taxon>
        <taxon>Pseudomonadati</taxon>
        <taxon>Pseudomonadota</taxon>
        <taxon>Alphaproteobacteria</taxon>
        <taxon>Sphingomonadales</taxon>
        <taxon>Sphingomonadaceae</taxon>
        <taxon>Candidatus Andeanibacterium</taxon>
    </lineage>
</organism>
<dbReference type="InterPro" id="IPR036250">
    <property type="entry name" value="AcylCo_DH-like_C"/>
</dbReference>
<dbReference type="PANTHER" id="PTHR43884:SF12">
    <property type="entry name" value="ISOVALERYL-COA DEHYDROGENASE, MITOCHONDRIAL-RELATED"/>
    <property type="match status" value="1"/>
</dbReference>
<accession>A0AAJ5X826</accession>
<dbReference type="InterPro" id="IPR009075">
    <property type="entry name" value="AcylCo_DH/oxidase_C"/>
</dbReference>
<keyword evidence="3 5" id="KW-0285">Flavoprotein</keyword>
<evidence type="ECO:0000256" key="2">
    <source>
        <dbReference type="ARBA" id="ARBA00009347"/>
    </source>
</evidence>
<dbReference type="Pfam" id="PF02771">
    <property type="entry name" value="Acyl-CoA_dh_N"/>
    <property type="match status" value="1"/>
</dbReference>
<evidence type="ECO:0000259" key="8">
    <source>
        <dbReference type="Pfam" id="PF02771"/>
    </source>
</evidence>